<dbReference type="Proteomes" id="UP000777482">
    <property type="component" value="Unassembled WGS sequence"/>
</dbReference>
<dbReference type="Gene3D" id="3.40.50.1010">
    <property type="entry name" value="5'-nuclease"/>
    <property type="match status" value="1"/>
</dbReference>
<sequence length="136" mass="15402">MGTGGSSAKQRKTRKFADVKRMVNPKDMRLKANQEKQKEKEEAVKAKEVNRVDAMPTSLFFSHNQALVPPYRVIVDTNFINLSLENRVDMVRAMMDVLYAKGSLFGNSGEGCEKCLLMYIAKKRYAIERLPDQAIG</sequence>
<evidence type="ECO:0000313" key="2">
    <source>
        <dbReference type="Proteomes" id="UP000777482"/>
    </source>
</evidence>
<dbReference type="PANTHER" id="PTHR12416">
    <property type="entry name" value="RRNA-PROCESSING PROTEIN UTP23 HOMOLOG"/>
    <property type="match status" value="1"/>
</dbReference>
<evidence type="ECO:0000313" key="1">
    <source>
        <dbReference type="EMBL" id="KAG0654057.1"/>
    </source>
</evidence>
<protein>
    <submittedName>
        <fullName evidence="1">Uncharacterized protein</fullName>
    </submittedName>
</protein>
<dbReference type="OrthoDB" id="76105at2759"/>
<dbReference type="EMBL" id="PUHQ01000163">
    <property type="protein sequence ID" value="KAG0654057.1"/>
    <property type="molecule type" value="Genomic_DNA"/>
</dbReference>
<keyword evidence="2" id="KW-1185">Reference proteome</keyword>
<dbReference type="AlphaFoldDB" id="A0A9P6VUA5"/>
<accession>A0A9P6VUA5</accession>
<proteinExistence type="predicted"/>
<gene>
    <name evidence="1" type="ORF">C6P46_001993</name>
</gene>
<reference evidence="1 2" key="1">
    <citation type="submission" date="2020-11" db="EMBL/GenBank/DDBJ databases">
        <title>Kefir isolates.</title>
        <authorList>
            <person name="Marcisauskas S."/>
            <person name="Kim Y."/>
            <person name="Blasche S."/>
        </authorList>
    </citation>
    <scope>NUCLEOTIDE SEQUENCE [LARGE SCALE GENOMIC DNA]</scope>
    <source>
        <strain evidence="1 2">KR</strain>
    </source>
</reference>
<name>A0A9P6VUA5_RHOMI</name>
<comment type="caution">
    <text evidence="1">The sequence shown here is derived from an EMBL/GenBank/DDBJ whole genome shotgun (WGS) entry which is preliminary data.</text>
</comment>
<organism evidence="1 2">
    <name type="scientific">Rhodotorula mucilaginosa</name>
    <name type="common">Yeast</name>
    <name type="synonym">Rhodotorula rubra</name>
    <dbReference type="NCBI Taxonomy" id="5537"/>
    <lineage>
        <taxon>Eukaryota</taxon>
        <taxon>Fungi</taxon>
        <taxon>Dikarya</taxon>
        <taxon>Basidiomycota</taxon>
        <taxon>Pucciniomycotina</taxon>
        <taxon>Microbotryomycetes</taxon>
        <taxon>Sporidiobolales</taxon>
        <taxon>Sporidiobolaceae</taxon>
        <taxon>Rhodotorula</taxon>
    </lineage>
</organism>